<dbReference type="Pfam" id="PF14507">
    <property type="entry name" value="CppA_C"/>
    <property type="match status" value="1"/>
</dbReference>
<dbReference type="HOGENOM" id="CLU_083569_0_0_9"/>
<dbReference type="Gene3D" id="3.10.180.10">
    <property type="entry name" value="2,3-Dihydroxybiphenyl 1,2-Dioxygenase, domain 1"/>
    <property type="match status" value="2"/>
</dbReference>
<proteinExistence type="predicted"/>
<dbReference type="Proteomes" id="UP000013785">
    <property type="component" value="Unassembled WGS sequence"/>
</dbReference>
<dbReference type="InterPro" id="IPR037523">
    <property type="entry name" value="VOC_core"/>
</dbReference>
<dbReference type="PROSITE" id="PS51819">
    <property type="entry name" value="VOC"/>
    <property type="match status" value="1"/>
</dbReference>
<evidence type="ECO:0000313" key="2">
    <source>
        <dbReference type="EMBL" id="EOL42485.1"/>
    </source>
</evidence>
<dbReference type="PANTHER" id="PTHR43279:SF1">
    <property type="entry name" value="CATECHOL-2,3-DIOXYGENASE"/>
    <property type="match status" value="1"/>
</dbReference>
<dbReference type="eggNOG" id="COG2514">
    <property type="taxonomic scope" value="Bacteria"/>
</dbReference>
<dbReference type="EMBL" id="AJAT01000017">
    <property type="protein sequence ID" value="EOL42485.1"/>
    <property type="molecule type" value="Genomic_DNA"/>
</dbReference>
<dbReference type="InterPro" id="IPR004360">
    <property type="entry name" value="Glyas_Fos-R_dOase_dom"/>
</dbReference>
<dbReference type="InterPro" id="IPR032703">
    <property type="entry name" value="CppA_C"/>
</dbReference>
<keyword evidence="3" id="KW-1185">Reference proteome</keyword>
<evidence type="ECO:0000313" key="3">
    <source>
        <dbReference type="Proteomes" id="UP000013785"/>
    </source>
</evidence>
<reference evidence="2 3" key="1">
    <citation type="submission" date="2013-02" db="EMBL/GenBank/DDBJ databases">
        <title>The Genome Sequence of Enterococcus phoeniculicola BAA-412.</title>
        <authorList>
            <consortium name="The Broad Institute Genome Sequencing Platform"/>
            <consortium name="The Broad Institute Genome Sequencing Center for Infectious Disease"/>
            <person name="Earl A.M."/>
            <person name="Gilmore M.S."/>
            <person name="Lebreton F."/>
            <person name="Walker B."/>
            <person name="Young S.K."/>
            <person name="Zeng Q."/>
            <person name="Gargeya S."/>
            <person name="Fitzgerald M."/>
            <person name="Haas B."/>
            <person name="Abouelleil A."/>
            <person name="Alvarado L."/>
            <person name="Arachchi H.M."/>
            <person name="Berlin A.M."/>
            <person name="Chapman S.B."/>
            <person name="Dewar J."/>
            <person name="Goldberg J."/>
            <person name="Griggs A."/>
            <person name="Gujja S."/>
            <person name="Hansen M."/>
            <person name="Howarth C."/>
            <person name="Imamovic A."/>
            <person name="Larimer J."/>
            <person name="McCowan C."/>
            <person name="Murphy C."/>
            <person name="Neiman D."/>
            <person name="Pearson M."/>
            <person name="Priest M."/>
            <person name="Roberts A."/>
            <person name="Saif S."/>
            <person name="Shea T."/>
            <person name="Sisk P."/>
            <person name="Sykes S."/>
            <person name="Wortman J."/>
            <person name="Nusbaum C."/>
            <person name="Birren B."/>
        </authorList>
    </citation>
    <scope>NUCLEOTIDE SEQUENCE [LARGE SCALE GENOMIC DNA]</scope>
    <source>
        <strain evidence="2 3">ATCC BAA-412</strain>
    </source>
</reference>
<dbReference type="AlphaFoldDB" id="R3WKV6"/>
<dbReference type="STRING" id="154621.RV11_GL002038"/>
<dbReference type="SUPFAM" id="SSF54593">
    <property type="entry name" value="Glyoxalase/Bleomycin resistance protein/Dihydroxybiphenyl dioxygenase"/>
    <property type="match status" value="2"/>
</dbReference>
<dbReference type="Pfam" id="PF00903">
    <property type="entry name" value="Glyoxalase"/>
    <property type="match status" value="1"/>
</dbReference>
<dbReference type="OrthoDB" id="9792626at2"/>
<dbReference type="PANTHER" id="PTHR43279">
    <property type="entry name" value="CATECHOL-2,3-DIOXYGENASE"/>
    <property type="match status" value="1"/>
</dbReference>
<comment type="caution">
    <text evidence="2">The sequence shown here is derived from an EMBL/GenBank/DDBJ whole genome shotgun (WGS) entry which is preliminary data.</text>
</comment>
<evidence type="ECO:0000259" key="1">
    <source>
        <dbReference type="PROSITE" id="PS51819"/>
    </source>
</evidence>
<feature type="domain" description="VOC" evidence="1">
    <location>
        <begin position="11"/>
        <end position="129"/>
    </location>
</feature>
<dbReference type="PATRIC" id="fig|1158610.3.peg.2822"/>
<sequence length="276" mass="31314">MSDFVLEKTTYLKSVAIRVKDRDAMIHFYRDVVGFDLKREENELAIFGTQETGSELLLLEESPRADEHSGEIKKLHRFSLTVPSEEEMANVLTRIRKAEYPIENALEDDDRLGILLVDPEGNEIGIYYSEVLSADTATAEPMDQEELLKKADEAVHVLASGTRFDKVHLNVSDLDCQRKFLDEVLGLSVQNENNGIMVLNEGDFHVGLNEAQGGTIDLPTDSVLGLDFLKFHVSEETMSNLESRLITLKKDFFIDKKKAIITIYDATGIEWWFVRK</sequence>
<dbReference type="RefSeq" id="WP_010769472.1">
    <property type="nucleotide sequence ID" value="NZ_ASWE01000001.1"/>
</dbReference>
<organism evidence="2 3">
    <name type="scientific">Enterococcus phoeniculicola ATCC BAA-412</name>
    <dbReference type="NCBI Taxonomy" id="1158610"/>
    <lineage>
        <taxon>Bacteria</taxon>
        <taxon>Bacillati</taxon>
        <taxon>Bacillota</taxon>
        <taxon>Bacilli</taxon>
        <taxon>Lactobacillales</taxon>
        <taxon>Enterococcaceae</taxon>
        <taxon>Enterococcus</taxon>
    </lineage>
</organism>
<dbReference type="InterPro" id="IPR029068">
    <property type="entry name" value="Glyas_Bleomycin-R_OHBP_Dase"/>
</dbReference>
<protein>
    <submittedName>
        <fullName evidence="2">Glyoxalase</fullName>
    </submittedName>
</protein>
<accession>R3WKV6</accession>
<name>R3WKV6_9ENTE</name>
<gene>
    <name evidence="2" type="ORF">UC3_02837</name>
</gene>